<dbReference type="InterPro" id="IPR027417">
    <property type="entry name" value="P-loop_NTPase"/>
</dbReference>
<dbReference type="Proteomes" id="UP000644727">
    <property type="component" value="Unassembled WGS sequence"/>
</dbReference>
<protein>
    <submittedName>
        <fullName evidence="2">AAA family ATPase</fullName>
    </submittedName>
</protein>
<gene>
    <name evidence="2" type="ORF">IOE58_10015</name>
</gene>
<dbReference type="Gene3D" id="3.40.50.300">
    <property type="entry name" value="P-loop containing nucleotide triphosphate hydrolases"/>
    <property type="match status" value="1"/>
</dbReference>
<evidence type="ECO:0000313" key="2">
    <source>
        <dbReference type="EMBL" id="MBE9404499.1"/>
    </source>
</evidence>
<comment type="caution">
    <text evidence="2">The sequence shown here is derived from an EMBL/GenBank/DDBJ whole genome shotgun (WGS) entry which is preliminary data.</text>
</comment>
<feature type="compositionally biased region" description="Polar residues" evidence="1">
    <location>
        <begin position="303"/>
        <end position="315"/>
    </location>
</feature>
<sequence length="366" mass="39211">MSLYSAPKAGKSLLILDLLTRATTGHRTLGGPPAPPIRVLYLDAENTRKDLRKRLHDMDADPDQLHDLIYLSFPPLAPLDTTRGAAELLALVDQHHPDLVIIDTVSRYIDGPENDADTWLNIYRLALAPLKAREVAVIRLDHAGKDADRGERGSSAKNGDVDASWQLTYDERRQTRTLVRKLTRTGNGPDRLVLNILTAPLRHEPASPLDPAADPVSHIIRKLDELGADPGIGFKLAGPLLRDNGHGGFRNDLLREALRRRKARQGDPEGDPGTPETTPSGSPPQGDPAPRVTSTEIPGHTVTPPSGSPRVTQVSAPRDPGSPLPIGEPVGSPSQGRGSPTLCESCGDPLTDTTATVHTSCEGGVA</sequence>
<dbReference type="EMBL" id="JADEYR010000010">
    <property type="protein sequence ID" value="MBE9404499.1"/>
    <property type="molecule type" value="Genomic_DNA"/>
</dbReference>
<dbReference type="SUPFAM" id="SSF52540">
    <property type="entry name" value="P-loop containing nucleoside triphosphate hydrolases"/>
    <property type="match status" value="1"/>
</dbReference>
<feature type="region of interest" description="Disordered" evidence="1">
    <location>
        <begin position="261"/>
        <end position="366"/>
    </location>
</feature>
<evidence type="ECO:0000313" key="3">
    <source>
        <dbReference type="Proteomes" id="UP000644727"/>
    </source>
</evidence>
<accession>A0ABR9W238</accession>
<keyword evidence="3" id="KW-1185">Reference proteome</keyword>
<proteinExistence type="predicted"/>
<dbReference type="Pfam" id="PF13481">
    <property type="entry name" value="AAA_25"/>
    <property type="match status" value="1"/>
</dbReference>
<organism evidence="2 3">
    <name type="scientific">Brachybacterium epidermidis</name>
    <dbReference type="NCBI Taxonomy" id="2781983"/>
    <lineage>
        <taxon>Bacteria</taxon>
        <taxon>Bacillati</taxon>
        <taxon>Actinomycetota</taxon>
        <taxon>Actinomycetes</taxon>
        <taxon>Micrococcales</taxon>
        <taxon>Dermabacteraceae</taxon>
        <taxon>Brachybacterium</taxon>
    </lineage>
</organism>
<feature type="compositionally biased region" description="Low complexity" evidence="1">
    <location>
        <begin position="271"/>
        <end position="280"/>
    </location>
</feature>
<reference evidence="2 3" key="1">
    <citation type="submission" date="2020-10" db="EMBL/GenBank/DDBJ databases">
        <title>Draft genome and description of Brachybacterium epidermidis sp nov.</title>
        <authorList>
            <person name="Boxberger M."/>
            <person name="La Scola B."/>
        </authorList>
    </citation>
    <scope>NUCLEOTIDE SEQUENCE [LARGE SCALE GENOMIC DNA]</scope>
    <source>
        <strain evidence="2 3">Marseille-Q2903</strain>
    </source>
</reference>
<name>A0ABR9W238_9MICO</name>
<evidence type="ECO:0000256" key="1">
    <source>
        <dbReference type="SAM" id="MobiDB-lite"/>
    </source>
</evidence>